<dbReference type="OrthoDB" id="624688at2"/>
<proteinExistence type="predicted"/>
<feature type="compositionally biased region" description="Low complexity" evidence="1">
    <location>
        <begin position="26"/>
        <end position="46"/>
    </location>
</feature>
<comment type="caution">
    <text evidence="3">The sequence shown here is derived from an EMBL/GenBank/DDBJ whole genome shotgun (WGS) entry which is preliminary data.</text>
</comment>
<keyword evidence="4" id="KW-1185">Reference proteome</keyword>
<dbReference type="RefSeq" id="WP_139666629.1">
    <property type="nucleotide sequence ID" value="NZ_VDLY02000003.1"/>
</dbReference>
<reference evidence="3" key="1">
    <citation type="submission" date="2019-10" db="EMBL/GenBank/DDBJ databases">
        <title>Nonomuraea sp. nov., isolated from Phyllanthus amarus.</title>
        <authorList>
            <person name="Klykleung N."/>
            <person name="Tanasupawat S."/>
        </authorList>
    </citation>
    <scope>NUCLEOTIDE SEQUENCE [LARGE SCALE GENOMIC DNA]</scope>
    <source>
        <strain evidence="3">3MP-10</strain>
    </source>
</reference>
<feature type="region of interest" description="Disordered" evidence="1">
    <location>
        <begin position="26"/>
        <end position="69"/>
    </location>
</feature>
<organism evidence="3 4">
    <name type="scientific">Streptomyces mimosae</name>
    <dbReference type="NCBI Taxonomy" id="2586635"/>
    <lineage>
        <taxon>Bacteria</taxon>
        <taxon>Bacillati</taxon>
        <taxon>Actinomycetota</taxon>
        <taxon>Actinomycetes</taxon>
        <taxon>Kitasatosporales</taxon>
        <taxon>Streptomycetaceae</taxon>
        <taxon>Streptomyces</taxon>
    </lineage>
</organism>
<sequence>MRVSQARLIVVAALAAAGLAVAAAPTAQAAPGETPESSSSTTPRTTLEQETPDGLDGPHPPRWPEYVNGGAWPTSHVQGVVVDQENGFVYWSFTQMLVKTDLDGNVIGTVEGITGHLGDIDLNPRDGRVYGSLEYKDEEAFYIAIVDVSRVDRIGMDAEEDGVLTTVHLAEVVEDFTADMNGDGVFDGDTGDTPDHRYGCSGIDGVSFGPSFGARADSRQKLMVAYGVYANTERTDNDHQVILEYDIRDWRRYERPLSEAEPHRSGPRRVDDKYFLYTGNTTYGVQNLEYDRHTGNWLMAVYPGTKAEFPNYPLFMVDGGERPRRGEIVGQPEHERGTLLSLLPQGQYDEATDTWGWDFDGSYGLESLGDGYYYGAEGRSVPGEDGPLQEGEIHLYRWTGATPTPFDPVAGSDDI</sequence>
<feature type="chain" id="PRO_5024302215" evidence="2">
    <location>
        <begin position="30"/>
        <end position="415"/>
    </location>
</feature>
<keyword evidence="2" id="KW-0732">Signal</keyword>
<dbReference type="EMBL" id="VDLY02000003">
    <property type="protein sequence ID" value="KAB8168856.1"/>
    <property type="molecule type" value="Genomic_DNA"/>
</dbReference>
<evidence type="ECO:0000256" key="2">
    <source>
        <dbReference type="SAM" id="SignalP"/>
    </source>
</evidence>
<feature type="signal peptide" evidence="2">
    <location>
        <begin position="1"/>
        <end position="29"/>
    </location>
</feature>
<evidence type="ECO:0000256" key="1">
    <source>
        <dbReference type="SAM" id="MobiDB-lite"/>
    </source>
</evidence>
<dbReference type="Proteomes" id="UP000314251">
    <property type="component" value="Unassembled WGS sequence"/>
</dbReference>
<accession>A0A5N6ALA6</accession>
<protein>
    <submittedName>
        <fullName evidence="3">Uncharacterized protein</fullName>
    </submittedName>
</protein>
<dbReference type="AlphaFoldDB" id="A0A5N6ALA6"/>
<name>A0A5N6ALA6_9ACTN</name>
<evidence type="ECO:0000313" key="3">
    <source>
        <dbReference type="EMBL" id="KAB8168856.1"/>
    </source>
</evidence>
<gene>
    <name evidence="3" type="ORF">FH607_006455</name>
</gene>
<evidence type="ECO:0000313" key="4">
    <source>
        <dbReference type="Proteomes" id="UP000314251"/>
    </source>
</evidence>